<feature type="domain" description="MacB-like periplasmic core" evidence="9">
    <location>
        <begin position="20"/>
        <end position="245"/>
    </location>
</feature>
<dbReference type="Proteomes" id="UP000036908">
    <property type="component" value="Unassembled WGS sequence"/>
</dbReference>
<keyword evidence="5 7" id="KW-0472">Membrane</keyword>
<dbReference type="InterPro" id="IPR003838">
    <property type="entry name" value="ABC3_permease_C"/>
</dbReference>
<feature type="transmembrane region" description="Helical" evidence="7">
    <location>
        <begin position="284"/>
        <end position="303"/>
    </location>
</feature>
<dbReference type="OrthoDB" id="973676at2"/>
<name>A0A0L8AN66_9BACT</name>
<sequence>MLSSFFRIAFRYLVKNKLYSVLNIFGLTVGLICFVILSLYVREQFDKDSYHTHSEEIYRVLVARDDSTQVEPNWEIMTQFPMGNLLKEGIPEVKNTVRFGQTSELVVEAGQRKFKIQSLHFADPSLFDVFDFDVLEESKPLDQQAVSELVLAKSEADKLFDSAENAINKTVKLNGYGVFKVIGVINDLGQETHMDFKYILPIEQSDKAYGEDGRYRDWGMMSAFPLYVQIDKEAEVATIESKAKALLQPHIKNMSVRLEPVSEVYFSKLYSFFKKTGDKQFIRLYMLVGLLILLIACINYTNLSTARYLKRAKEVGIRKTVGGYRSQIIMQFFIESIALAFIAVVLSVCFTEILLPSFNAFAGSSIFIDYQSPITYLFMVLAVLGIGVFAGLYPAVFLSRFSATQILSGSVTKGKSGLLFRNVLVVVQFFICIGLFISTNVIYQQFKHLKGLDVGFDKEQVIIIPLNDQAIKQSYKAFKNELSSNPSIEWMTGAGPKVFGGQAQFYLEIDGSEDVSPISIFPVDEDFFQKFDIKLLEGKLYQPELGKEGNDFLIVNEALAKVGGWKIEDKMGKNVFKDDVGVPNLGGVVEDFVFFSVKDEVTPAAYLYRPNDNNLAYVKVKPENMEATIASIQATYEKFANLYPFEYSFLDQEFATQYAKEQRLASIFTTFSGVAILIALLGLFGLTIFLAEQRLKEFSIRKVLGASNIHLVWLMNSGISRMLLISTALVIPLVYYFLEDWINTFAFRIKLDWPLFALPVVLVMLFAWLTTLYQSVHSARKNPVDSLRNE</sequence>
<dbReference type="RefSeq" id="WP_053222667.1">
    <property type="nucleotide sequence ID" value="NZ_JSVA01000006.1"/>
</dbReference>
<evidence type="ECO:0000256" key="1">
    <source>
        <dbReference type="ARBA" id="ARBA00004651"/>
    </source>
</evidence>
<feature type="domain" description="ABC3 transporter permease C-terminal" evidence="8">
    <location>
        <begin position="287"/>
        <end position="401"/>
    </location>
</feature>
<evidence type="ECO:0000256" key="4">
    <source>
        <dbReference type="ARBA" id="ARBA00022989"/>
    </source>
</evidence>
<feature type="domain" description="ABC3 transporter permease C-terminal" evidence="8">
    <location>
        <begin position="670"/>
        <end position="783"/>
    </location>
</feature>
<evidence type="ECO:0000256" key="6">
    <source>
        <dbReference type="ARBA" id="ARBA00038076"/>
    </source>
</evidence>
<evidence type="ECO:0008006" key="12">
    <source>
        <dbReference type="Google" id="ProtNLM"/>
    </source>
</evidence>
<protein>
    <recommendedName>
        <fullName evidence="12">ABC transporter permease</fullName>
    </recommendedName>
</protein>
<feature type="transmembrane region" description="Helical" evidence="7">
    <location>
        <begin position="419"/>
        <end position="443"/>
    </location>
</feature>
<dbReference type="PANTHER" id="PTHR30572">
    <property type="entry name" value="MEMBRANE COMPONENT OF TRANSPORTER-RELATED"/>
    <property type="match status" value="1"/>
</dbReference>
<dbReference type="GO" id="GO:0005886">
    <property type="term" value="C:plasma membrane"/>
    <property type="evidence" value="ECO:0007669"/>
    <property type="project" value="UniProtKB-SubCell"/>
</dbReference>
<reference evidence="11" key="1">
    <citation type="submission" date="2014-11" db="EMBL/GenBank/DDBJ databases">
        <title>Genome sequencing of Roseivirga sp. D-25.</title>
        <authorList>
            <person name="Selvaratnam C."/>
            <person name="Thevarajoo S."/>
            <person name="Goh K.M."/>
            <person name="Eee R."/>
            <person name="Chan K.-G."/>
            <person name="Chong C.S."/>
        </authorList>
    </citation>
    <scope>NUCLEOTIDE SEQUENCE [LARGE SCALE GENOMIC DNA]</scope>
    <source>
        <strain evidence="11">D-25</strain>
    </source>
</reference>
<dbReference type="Pfam" id="PF02687">
    <property type="entry name" value="FtsX"/>
    <property type="match status" value="2"/>
</dbReference>
<evidence type="ECO:0000259" key="9">
    <source>
        <dbReference type="Pfam" id="PF12704"/>
    </source>
</evidence>
<proteinExistence type="inferred from homology"/>
<keyword evidence="4 7" id="KW-1133">Transmembrane helix</keyword>
<evidence type="ECO:0000256" key="7">
    <source>
        <dbReference type="SAM" id="Phobius"/>
    </source>
</evidence>
<dbReference type="EMBL" id="JSVA01000006">
    <property type="protein sequence ID" value="KOF03711.1"/>
    <property type="molecule type" value="Genomic_DNA"/>
</dbReference>
<dbReference type="AlphaFoldDB" id="A0A0L8AN66"/>
<keyword evidence="3 7" id="KW-0812">Transmembrane</keyword>
<evidence type="ECO:0000313" key="10">
    <source>
        <dbReference type="EMBL" id="KOF03711.1"/>
    </source>
</evidence>
<keyword evidence="2" id="KW-1003">Cell membrane</keyword>
<accession>A0A0L8AN66</accession>
<evidence type="ECO:0000259" key="8">
    <source>
        <dbReference type="Pfam" id="PF02687"/>
    </source>
</evidence>
<dbReference type="InterPro" id="IPR025857">
    <property type="entry name" value="MacB_PCD"/>
</dbReference>
<evidence type="ECO:0000256" key="3">
    <source>
        <dbReference type="ARBA" id="ARBA00022692"/>
    </source>
</evidence>
<comment type="similarity">
    <text evidence="6">Belongs to the ABC-4 integral membrane protein family.</text>
</comment>
<evidence type="ECO:0000256" key="2">
    <source>
        <dbReference type="ARBA" id="ARBA00022475"/>
    </source>
</evidence>
<dbReference type="PANTHER" id="PTHR30572:SF4">
    <property type="entry name" value="ABC TRANSPORTER PERMEASE YTRF"/>
    <property type="match status" value="1"/>
</dbReference>
<comment type="caution">
    <text evidence="10">The sequence shown here is derived from an EMBL/GenBank/DDBJ whole genome shotgun (WGS) entry which is preliminary data.</text>
</comment>
<keyword evidence="11" id="KW-1185">Reference proteome</keyword>
<gene>
    <name evidence="10" type="ORF">OB69_05330</name>
</gene>
<feature type="transmembrane region" description="Helical" evidence="7">
    <location>
        <begin position="374"/>
        <end position="398"/>
    </location>
</feature>
<dbReference type="PATRIC" id="fig|1566026.4.peg.2890"/>
<evidence type="ECO:0000256" key="5">
    <source>
        <dbReference type="ARBA" id="ARBA00023136"/>
    </source>
</evidence>
<dbReference type="GO" id="GO:0022857">
    <property type="term" value="F:transmembrane transporter activity"/>
    <property type="evidence" value="ECO:0007669"/>
    <property type="project" value="TreeGrafter"/>
</dbReference>
<organism evidence="10 11">
    <name type="scientific">Roseivirga seohaensis subsp. aquiponti</name>
    <dbReference type="NCBI Taxonomy" id="1566026"/>
    <lineage>
        <taxon>Bacteria</taxon>
        <taxon>Pseudomonadati</taxon>
        <taxon>Bacteroidota</taxon>
        <taxon>Cytophagia</taxon>
        <taxon>Cytophagales</taxon>
        <taxon>Roseivirgaceae</taxon>
        <taxon>Roseivirga</taxon>
    </lineage>
</organism>
<feature type="transmembrane region" description="Helical" evidence="7">
    <location>
        <begin position="332"/>
        <end position="354"/>
    </location>
</feature>
<feature type="transmembrane region" description="Helical" evidence="7">
    <location>
        <begin position="753"/>
        <end position="773"/>
    </location>
</feature>
<evidence type="ECO:0000313" key="11">
    <source>
        <dbReference type="Proteomes" id="UP000036908"/>
    </source>
</evidence>
<feature type="transmembrane region" description="Helical" evidence="7">
    <location>
        <begin position="711"/>
        <end position="738"/>
    </location>
</feature>
<feature type="transmembrane region" description="Helical" evidence="7">
    <location>
        <begin position="667"/>
        <end position="690"/>
    </location>
</feature>
<dbReference type="InterPro" id="IPR050250">
    <property type="entry name" value="Macrolide_Exporter_MacB"/>
</dbReference>
<dbReference type="Pfam" id="PF12704">
    <property type="entry name" value="MacB_PCD"/>
    <property type="match status" value="1"/>
</dbReference>
<feature type="transmembrane region" description="Helical" evidence="7">
    <location>
        <begin position="21"/>
        <end position="41"/>
    </location>
</feature>
<comment type="subcellular location">
    <subcellularLocation>
        <location evidence="1">Cell membrane</location>
        <topology evidence="1">Multi-pass membrane protein</topology>
    </subcellularLocation>
</comment>